<evidence type="ECO:0000313" key="7">
    <source>
        <dbReference type="Proteomes" id="UP000019753"/>
    </source>
</evidence>
<protein>
    <recommendedName>
        <fullName evidence="5">FtsK domain-containing protein</fullName>
    </recommendedName>
</protein>
<feature type="region of interest" description="Disordered" evidence="4">
    <location>
        <begin position="964"/>
        <end position="987"/>
    </location>
</feature>
<feature type="binding site" evidence="3">
    <location>
        <begin position="284"/>
        <end position="291"/>
    </location>
    <ligand>
        <name>ATP</name>
        <dbReference type="ChEBI" id="CHEBI:30616"/>
    </ligand>
</feature>
<feature type="domain" description="FtsK" evidence="5">
    <location>
        <begin position="266"/>
        <end position="449"/>
    </location>
</feature>
<dbReference type="GO" id="GO:0003677">
    <property type="term" value="F:DNA binding"/>
    <property type="evidence" value="ECO:0007669"/>
    <property type="project" value="InterPro"/>
</dbReference>
<evidence type="ECO:0000256" key="4">
    <source>
        <dbReference type="SAM" id="MobiDB-lite"/>
    </source>
</evidence>
<organism evidence="6 7">
    <name type="scientific">Actinotalea ferrariae CF5-4</name>
    <dbReference type="NCBI Taxonomy" id="948458"/>
    <lineage>
        <taxon>Bacteria</taxon>
        <taxon>Bacillati</taxon>
        <taxon>Actinomycetota</taxon>
        <taxon>Actinomycetes</taxon>
        <taxon>Micrococcales</taxon>
        <taxon>Cellulomonadaceae</taxon>
        <taxon>Actinotalea</taxon>
    </lineage>
</organism>
<dbReference type="PANTHER" id="PTHR22683:SF1">
    <property type="entry name" value="TYPE VII SECRETION SYSTEM PROTEIN ESSC"/>
    <property type="match status" value="1"/>
</dbReference>
<evidence type="ECO:0000256" key="1">
    <source>
        <dbReference type="ARBA" id="ARBA00022741"/>
    </source>
</evidence>
<reference evidence="6 7" key="1">
    <citation type="submission" date="2014-01" db="EMBL/GenBank/DDBJ databases">
        <title>Actinotalea ferrariae CF5-4.</title>
        <authorList>
            <person name="Chen F."/>
            <person name="Li Y."/>
            <person name="Wang G."/>
        </authorList>
    </citation>
    <scope>NUCLEOTIDE SEQUENCE [LARGE SCALE GENOMIC DNA]</scope>
    <source>
        <strain evidence="6 7">CF5-4</strain>
    </source>
</reference>
<proteinExistence type="predicted"/>
<dbReference type="PROSITE" id="PS50901">
    <property type="entry name" value="FTSK"/>
    <property type="match status" value="1"/>
</dbReference>
<feature type="region of interest" description="Disordered" evidence="4">
    <location>
        <begin position="203"/>
        <end position="222"/>
    </location>
</feature>
<dbReference type="PANTHER" id="PTHR22683">
    <property type="entry name" value="SPORULATION PROTEIN RELATED"/>
    <property type="match status" value="1"/>
</dbReference>
<evidence type="ECO:0000313" key="6">
    <source>
        <dbReference type="EMBL" id="EYR62673.1"/>
    </source>
</evidence>
<keyword evidence="2 3" id="KW-0067">ATP-binding</keyword>
<evidence type="ECO:0000256" key="3">
    <source>
        <dbReference type="PROSITE-ProRule" id="PRU00289"/>
    </source>
</evidence>
<dbReference type="Pfam" id="PF01580">
    <property type="entry name" value="FtsK_SpoIIIE"/>
    <property type="match status" value="1"/>
</dbReference>
<feature type="non-terminal residue" evidence="6">
    <location>
        <position position="1"/>
    </location>
</feature>
<dbReference type="SUPFAM" id="SSF52540">
    <property type="entry name" value="P-loop containing nucleoside triphosphate hydrolases"/>
    <property type="match status" value="3"/>
</dbReference>
<name>A0A021VNJ5_9CELL</name>
<keyword evidence="7" id="KW-1185">Reference proteome</keyword>
<dbReference type="InterPro" id="IPR027417">
    <property type="entry name" value="P-loop_NTPase"/>
</dbReference>
<dbReference type="SMART" id="SM00382">
    <property type="entry name" value="AAA"/>
    <property type="match status" value="3"/>
</dbReference>
<dbReference type="EMBL" id="AXCW01000191">
    <property type="protein sequence ID" value="EYR62673.1"/>
    <property type="molecule type" value="Genomic_DNA"/>
</dbReference>
<dbReference type="InterPro" id="IPR050206">
    <property type="entry name" value="FtsK/SpoIIIE/SftA"/>
</dbReference>
<evidence type="ECO:0000259" key="5">
    <source>
        <dbReference type="PROSITE" id="PS50901"/>
    </source>
</evidence>
<gene>
    <name evidence="6" type="ORF">N866_06305</name>
</gene>
<comment type="caution">
    <text evidence="6">The sequence shown here is derived from an EMBL/GenBank/DDBJ whole genome shotgun (WGS) entry which is preliminary data.</text>
</comment>
<dbReference type="AlphaFoldDB" id="A0A021VNJ5"/>
<sequence>PAPVPGRVESSPWWPFAADGGLAVVGPGDRAAGVVRAMLADALADATLPLAVLQPAGSSWGWLRWTGRRLAGRSGSRVARTSAQAEEVLAGCTGRVLVLDAHGASRRPALHRWWVRARAAPAGLLLLEDLTSDLPVWCPWVLEVREVGVDGQSGDGGAGPEGPGAVLHGPDGSAVPVLAAGVTEAWAEQHARRCAALPVLPHPDDAPLGADGASPDGRVGDRPDPVPVRVSLEDLGLPTTRGAVLRTWSAPRDRRRLDLLLGADERGSARADLVAEGPHVLVAGTTGAGKSELLQTLLLSLALTHPPAEVAMVLLDYKGGAGFGRTRDLPHVAGMVTDLDPVRAARALEGLRTELRRREALLAAADVTDVAELPQAPPRLLVVVDEFRALVEDLPEFVPALVRTATQGRSLGVHLVLATQRPSGVVDAQLRANLPLRVCLRVTDPADSLDVVDVPDAAGISARTPGRAVVSRPGGTAEVLQTAWAALPGTARAPATAAVRPGDPWATWSPWRHPDAPIDTPTHGTPSPDVVDHLVREVDAAHRRTGRPAPVAPWLPALPERLAAADLPGLEGLGLGGLEPEGFEPEVFEPEDLAQHAGTPAESTPGPPPPPFAVRDLPDLRRRDAVHWDRRGHLAVVGGPGSGRTTALRTLAAGALATGAEVHVLTAGSEADWRGLDRHPGMGTVVGPHDPARALSLVDGLLAGGGAQRAAGPAHGPVGLVPVGLPPVGLPPVGLPPVGLPPVGLPPVGLPPVGLPPVGLPPVGLPPVGLPPVGLPPVGLPPVGLPPVGLPPVGLPPVGLPPVGLPPVGLPPVGLPPVGLPPVGLPPVGLPPVGLPPVGLPPVGLSPAGRAGVAGARTVLCLDDVAGLVRSWDLLPRAPGADVLDRLVREARACGVALAATALPADAHRLLRHASERVLLRVDDVHDALALGVPRTLWDGATPPGRGVHVPAAAGTPRACQVVLPPEEPSVPGAPGSSRPRRPLPGGPVRLVALPDSVRLADLDTGHHPHRDRALLGVGGDDAGPVLLPVTPAVLVVGPARSGRTTTLRTLAHGLRRQGRPVHTDPARVLALVDAAATGGPGFAGGTSGAPGPVVVVDDVELLLRRRPGAEEVLVAWVEAAEEGRADLPLLVTAARTDRAAAAYRGLLAALRGSATLVVLAPGTPGSAELAGTDLTPALDPLHPARPGRAALVTAGRVARVQVATP</sequence>
<dbReference type="Proteomes" id="UP000019753">
    <property type="component" value="Unassembled WGS sequence"/>
</dbReference>
<dbReference type="InterPro" id="IPR002543">
    <property type="entry name" value="FtsK_dom"/>
</dbReference>
<dbReference type="InterPro" id="IPR003593">
    <property type="entry name" value="AAA+_ATPase"/>
</dbReference>
<feature type="region of interest" description="Disordered" evidence="4">
    <location>
        <begin position="596"/>
        <end position="617"/>
    </location>
</feature>
<accession>A0A021VNJ5</accession>
<dbReference type="Gene3D" id="3.40.50.300">
    <property type="entry name" value="P-loop containing nucleotide triphosphate hydrolases"/>
    <property type="match status" value="4"/>
</dbReference>
<evidence type="ECO:0000256" key="2">
    <source>
        <dbReference type="ARBA" id="ARBA00022840"/>
    </source>
</evidence>
<keyword evidence="1 3" id="KW-0547">Nucleotide-binding</keyword>
<dbReference type="GO" id="GO:0005524">
    <property type="term" value="F:ATP binding"/>
    <property type="evidence" value="ECO:0007669"/>
    <property type="project" value="UniProtKB-UniRule"/>
</dbReference>